<evidence type="ECO:0000256" key="3">
    <source>
        <dbReference type="RuleBase" id="RU003476"/>
    </source>
</evidence>
<comment type="similarity">
    <text evidence="1 3">Belongs to the Nudix hydrolase family.</text>
</comment>
<dbReference type="AlphaFoldDB" id="A0AAW0M8T0"/>
<evidence type="ECO:0000313" key="6">
    <source>
        <dbReference type="EMBL" id="KAK7860065.1"/>
    </source>
</evidence>
<keyword evidence="2 3" id="KW-0378">Hydrolase</keyword>
<dbReference type="Pfam" id="PF18290">
    <property type="entry name" value="Nudix_hydro"/>
    <property type="match status" value="1"/>
</dbReference>
<dbReference type="FunFam" id="3.90.79.10:FF:000015">
    <property type="entry name" value="Nudix hydrolase 8"/>
    <property type="match status" value="1"/>
</dbReference>
<dbReference type="PANTHER" id="PTHR13994:SF29">
    <property type="entry name" value="NUDIX HYDROLASE 2"/>
    <property type="match status" value="1"/>
</dbReference>
<comment type="caution">
    <text evidence="6">The sequence shown here is derived from an EMBL/GenBank/DDBJ whole genome shotgun (WGS) entry which is preliminary data.</text>
</comment>
<gene>
    <name evidence="6" type="primary">NUDT2_4</name>
    <name evidence="6" type="ORF">CFP56_000423</name>
</gene>
<dbReference type="PRINTS" id="PR01356">
    <property type="entry name" value="GFGPROTEIN"/>
</dbReference>
<dbReference type="SUPFAM" id="SSF55811">
    <property type="entry name" value="Nudix"/>
    <property type="match status" value="1"/>
</dbReference>
<evidence type="ECO:0000313" key="7">
    <source>
        <dbReference type="Proteomes" id="UP000237347"/>
    </source>
</evidence>
<dbReference type="Gene3D" id="3.90.79.10">
    <property type="entry name" value="Nucleoside Triphosphate Pyrophosphohydrolase"/>
    <property type="match status" value="1"/>
</dbReference>
<dbReference type="InterPro" id="IPR040618">
    <property type="entry name" value="Pre-Nudix"/>
</dbReference>
<dbReference type="InterPro" id="IPR015797">
    <property type="entry name" value="NUDIX_hydrolase-like_dom_sf"/>
</dbReference>
<dbReference type="EMBL" id="PKMF04000009">
    <property type="protein sequence ID" value="KAK7860065.1"/>
    <property type="molecule type" value="Genomic_DNA"/>
</dbReference>
<feature type="domain" description="Nudix hydrolase" evidence="5">
    <location>
        <begin position="187"/>
        <end position="319"/>
    </location>
</feature>
<dbReference type="GO" id="GO:0035529">
    <property type="term" value="F:NADH pyrophosphatase activity"/>
    <property type="evidence" value="ECO:0007669"/>
    <property type="project" value="TreeGrafter"/>
</dbReference>
<dbReference type="CDD" id="cd04670">
    <property type="entry name" value="NUDIX_ASFGF2_Nudt6"/>
    <property type="match status" value="1"/>
</dbReference>
<dbReference type="PANTHER" id="PTHR13994">
    <property type="entry name" value="NUDIX HYDROLASE RELATED"/>
    <property type="match status" value="1"/>
</dbReference>
<evidence type="ECO:0000256" key="2">
    <source>
        <dbReference type="ARBA" id="ARBA00022801"/>
    </source>
</evidence>
<dbReference type="PROSITE" id="PS00893">
    <property type="entry name" value="NUDIX_BOX"/>
    <property type="match status" value="1"/>
</dbReference>
<keyword evidence="7" id="KW-1185">Reference proteome</keyword>
<dbReference type="PRINTS" id="PR00502">
    <property type="entry name" value="NUDIXFAMILY"/>
</dbReference>
<reference evidence="6 7" key="1">
    <citation type="journal article" date="2018" name="Sci. Data">
        <title>The draft genome sequence of cork oak.</title>
        <authorList>
            <person name="Ramos A.M."/>
            <person name="Usie A."/>
            <person name="Barbosa P."/>
            <person name="Barros P.M."/>
            <person name="Capote T."/>
            <person name="Chaves I."/>
            <person name="Simoes F."/>
            <person name="Abreu I."/>
            <person name="Carrasquinho I."/>
            <person name="Faro C."/>
            <person name="Guimaraes J.B."/>
            <person name="Mendonca D."/>
            <person name="Nobrega F."/>
            <person name="Rodrigues L."/>
            <person name="Saibo N.J.M."/>
            <person name="Varela M.C."/>
            <person name="Egas C."/>
            <person name="Matos J."/>
            <person name="Miguel C.M."/>
            <person name="Oliveira M.M."/>
            <person name="Ricardo C.P."/>
            <person name="Goncalves S."/>
        </authorList>
    </citation>
    <scope>NUCLEOTIDE SEQUENCE [LARGE SCALE GENOMIC DNA]</scope>
    <source>
        <strain evidence="7">cv. HL8</strain>
    </source>
</reference>
<dbReference type="GO" id="GO:0051287">
    <property type="term" value="F:NAD binding"/>
    <property type="evidence" value="ECO:0007669"/>
    <property type="project" value="TreeGrafter"/>
</dbReference>
<protein>
    <submittedName>
        <fullName evidence="6">Nudix hydrolase 2</fullName>
    </submittedName>
</protein>
<sequence length="363" mass="40880">IKVRGAGCLSVRAVMSASGKASSQAVERVVVGNEEGRRGVEILRSVNDGYEGVIVELVEPMDAAVYGSSLRASISHWRQQLKDQASWLCNLCCSVIVHYGVMWSGYYKMGMFCVSKKRSTKLCLFYIILNKRLQGKRGVWIKLPIELVNLVEATVQQGFWYHHAEPKYLMLVYWIPEVEHTLPSNATHRVGIGAFVMNEKREMLVVQENSGVFRGTGVWKFPTGVIEEGEDIFDAAVREVKEETGVDSKFVEVLAFRQSHQAFFQKSDLFFLCMLQPLSFDIQKQDSEIAAAQWMPITEYAAQPFVQNHELTKYLIEICLAKIDGVYPGLSPVPTATPMPRTSSSSDKKKAYLYLSRSGLNRD</sequence>
<dbReference type="PROSITE" id="PS51462">
    <property type="entry name" value="NUDIX"/>
    <property type="match status" value="1"/>
</dbReference>
<dbReference type="InterPro" id="IPR020084">
    <property type="entry name" value="NUDIX_hydrolase_CS"/>
</dbReference>
<feature type="region of interest" description="Disordered" evidence="4">
    <location>
        <begin position="335"/>
        <end position="363"/>
    </location>
</feature>
<evidence type="ECO:0000256" key="1">
    <source>
        <dbReference type="ARBA" id="ARBA00005582"/>
    </source>
</evidence>
<dbReference type="Gene3D" id="3.40.630.30">
    <property type="match status" value="1"/>
</dbReference>
<dbReference type="Pfam" id="PF00293">
    <property type="entry name" value="NUDIX"/>
    <property type="match status" value="1"/>
</dbReference>
<accession>A0AAW0M8T0</accession>
<name>A0AAW0M8T0_QUESU</name>
<proteinExistence type="inferred from homology"/>
<dbReference type="GO" id="GO:0047631">
    <property type="term" value="F:ADP-ribose diphosphatase activity"/>
    <property type="evidence" value="ECO:0007669"/>
    <property type="project" value="TreeGrafter"/>
</dbReference>
<dbReference type="InterPro" id="IPR000086">
    <property type="entry name" value="NUDIX_hydrolase_dom"/>
</dbReference>
<dbReference type="InterPro" id="IPR003293">
    <property type="entry name" value="Nudix_hydrolase6-like"/>
</dbReference>
<evidence type="ECO:0000259" key="5">
    <source>
        <dbReference type="PROSITE" id="PS51462"/>
    </source>
</evidence>
<dbReference type="InterPro" id="IPR020476">
    <property type="entry name" value="Nudix_hydrolase"/>
</dbReference>
<feature type="non-terminal residue" evidence="6">
    <location>
        <position position="1"/>
    </location>
</feature>
<organism evidence="6 7">
    <name type="scientific">Quercus suber</name>
    <name type="common">Cork oak</name>
    <dbReference type="NCBI Taxonomy" id="58331"/>
    <lineage>
        <taxon>Eukaryota</taxon>
        <taxon>Viridiplantae</taxon>
        <taxon>Streptophyta</taxon>
        <taxon>Embryophyta</taxon>
        <taxon>Tracheophyta</taxon>
        <taxon>Spermatophyta</taxon>
        <taxon>Magnoliopsida</taxon>
        <taxon>eudicotyledons</taxon>
        <taxon>Gunneridae</taxon>
        <taxon>Pentapetalae</taxon>
        <taxon>rosids</taxon>
        <taxon>fabids</taxon>
        <taxon>Fagales</taxon>
        <taxon>Fagaceae</taxon>
        <taxon>Quercus</taxon>
    </lineage>
</organism>
<dbReference type="Proteomes" id="UP000237347">
    <property type="component" value="Unassembled WGS sequence"/>
</dbReference>
<evidence type="ECO:0000256" key="4">
    <source>
        <dbReference type="SAM" id="MobiDB-lite"/>
    </source>
</evidence>